<dbReference type="RefSeq" id="WP_210219988.1">
    <property type="nucleotide sequence ID" value="NZ_CP072793.1"/>
</dbReference>
<dbReference type="PROSITE" id="PS00136">
    <property type="entry name" value="SUBTILASE_ASP"/>
    <property type="match status" value="1"/>
</dbReference>
<evidence type="ECO:0000256" key="9">
    <source>
        <dbReference type="PIRSR" id="PIRSR615500-1"/>
    </source>
</evidence>
<dbReference type="GO" id="GO:0006508">
    <property type="term" value="P:proteolysis"/>
    <property type="evidence" value="ECO:0007669"/>
    <property type="project" value="UniProtKB-KW"/>
</dbReference>
<dbReference type="InterPro" id="IPR034176">
    <property type="entry name" value="Peptidases_S8_13"/>
</dbReference>
<evidence type="ECO:0000256" key="12">
    <source>
        <dbReference type="SAM" id="SignalP"/>
    </source>
</evidence>
<proteinExistence type="inferred from homology"/>
<dbReference type="EMBL" id="CP072793">
    <property type="protein sequence ID" value="QTR54502.1"/>
    <property type="molecule type" value="Genomic_DNA"/>
</dbReference>
<dbReference type="CDD" id="cd07496">
    <property type="entry name" value="Peptidases_S8_13"/>
    <property type="match status" value="1"/>
</dbReference>
<dbReference type="Proteomes" id="UP000672009">
    <property type="component" value="Chromosome"/>
</dbReference>
<dbReference type="PROSITE" id="PS00138">
    <property type="entry name" value="SUBTILASE_SER"/>
    <property type="match status" value="1"/>
</dbReference>
<keyword evidence="15" id="KW-1185">Reference proteome</keyword>
<dbReference type="Pfam" id="PF19671">
    <property type="entry name" value="DUF6174"/>
    <property type="match status" value="1"/>
</dbReference>
<feature type="signal peptide" evidence="12">
    <location>
        <begin position="1"/>
        <end position="27"/>
    </location>
</feature>
<evidence type="ECO:0000313" key="14">
    <source>
        <dbReference type="EMBL" id="QTR54502.1"/>
    </source>
</evidence>
<evidence type="ECO:0000259" key="13">
    <source>
        <dbReference type="Pfam" id="PF00082"/>
    </source>
</evidence>
<dbReference type="PROSITE" id="PS51892">
    <property type="entry name" value="SUBTILASE"/>
    <property type="match status" value="1"/>
</dbReference>
<dbReference type="InterPro" id="IPR015500">
    <property type="entry name" value="Peptidase_S8_subtilisin-rel"/>
</dbReference>
<keyword evidence="8" id="KW-0865">Zymogen</keyword>
<feature type="chain" id="PRO_5036926207" evidence="12">
    <location>
        <begin position="28"/>
        <end position="611"/>
    </location>
</feature>
<dbReference type="KEGG" id="tun:J9260_05265"/>
<protein>
    <submittedName>
        <fullName evidence="14">S8 family peptidase</fullName>
    </submittedName>
</protein>
<dbReference type="AlphaFoldDB" id="A0A975II26"/>
<dbReference type="InterPro" id="IPR023828">
    <property type="entry name" value="Peptidase_S8_Ser-AS"/>
</dbReference>
<dbReference type="InterPro" id="IPR046172">
    <property type="entry name" value="DUF6174"/>
</dbReference>
<dbReference type="GO" id="GO:0005576">
    <property type="term" value="C:extracellular region"/>
    <property type="evidence" value="ECO:0007669"/>
    <property type="project" value="UniProtKB-SubCell"/>
</dbReference>
<accession>A0A975II26</accession>
<evidence type="ECO:0000256" key="2">
    <source>
        <dbReference type="ARBA" id="ARBA00011073"/>
    </source>
</evidence>
<feature type="active site" description="Charge relay system" evidence="9 10">
    <location>
        <position position="412"/>
    </location>
</feature>
<keyword evidence="5 12" id="KW-0732">Signal</keyword>
<dbReference type="FunFam" id="3.40.50.200:FF:000022">
    <property type="entry name" value="Extracellular protease"/>
    <property type="match status" value="1"/>
</dbReference>
<reference evidence="14" key="1">
    <citation type="submission" date="2021-04" db="EMBL/GenBank/DDBJ databases">
        <title>Genomics, taxonomy and metabolism of representatives of sulfur bacteria of the genus Thiothrix: Thiothrix fructosivorans QT, Thiothrix unzii A1T and three new species, Thiothrix subterranea sp. nov., Thiothrix litoralis sp. nov. and 'Candidatus Thiothrix anitrata' sp. nov.</title>
        <authorList>
            <person name="Ravin N.V."/>
            <person name="Smolyakov D."/>
            <person name="Rudenko T.S."/>
            <person name="Mardanov A.V."/>
            <person name="Beletsky A.V."/>
            <person name="Markov N.D."/>
            <person name="Fomenkov A.I."/>
            <person name="Roberts R.J."/>
            <person name="Karnachuk O.V."/>
            <person name="Novikov A."/>
            <person name="Grabovich M.Y."/>
        </authorList>
    </citation>
    <scope>NUCLEOTIDE SEQUENCE</scope>
    <source>
        <strain evidence="14">A1</strain>
    </source>
</reference>
<dbReference type="InterPro" id="IPR050131">
    <property type="entry name" value="Peptidase_S8_subtilisin-like"/>
</dbReference>
<evidence type="ECO:0000256" key="10">
    <source>
        <dbReference type="PROSITE-ProRule" id="PRU01240"/>
    </source>
</evidence>
<organism evidence="14 15">
    <name type="scientific">Thiothrix unzii</name>
    <dbReference type="NCBI Taxonomy" id="111769"/>
    <lineage>
        <taxon>Bacteria</taxon>
        <taxon>Pseudomonadati</taxon>
        <taxon>Pseudomonadota</taxon>
        <taxon>Gammaproteobacteria</taxon>
        <taxon>Thiotrichales</taxon>
        <taxon>Thiotrichaceae</taxon>
        <taxon>Thiothrix</taxon>
    </lineage>
</organism>
<keyword evidence="3" id="KW-0964">Secreted</keyword>
<dbReference type="InterPro" id="IPR036852">
    <property type="entry name" value="Peptidase_S8/S53_dom_sf"/>
</dbReference>
<evidence type="ECO:0000256" key="1">
    <source>
        <dbReference type="ARBA" id="ARBA00004613"/>
    </source>
</evidence>
<dbReference type="InterPro" id="IPR022398">
    <property type="entry name" value="Peptidase_S8_His-AS"/>
</dbReference>
<sequence>MSIAKPARLSALTLAIIAAVTMQTATANMPTNPNAKPVTAAARSADTDQLIIRFRDNANATDVDKVLKRMRSEQRETFAYTKTTANKADVFRFNKRKNKADWDKLSGWLKQMPEVEYVEPDYVLTTMAEATPALPNDAYLSYQWPLLDALSGIRADQAWGYTTGAGSVVAVIDTGVLPHQDLLPNLLPGYDMIGDTFVANDGDGRDADATDPGDYVLANECGNTSNINSSWHGTHVTGTIAAAGNNAEGIAGVAYNAKALPVRALGKCGGYTSDIAAAVIWAAGGSVSGAPLNPNPARVINLSLGGASSCGTTMQNAINTARSKNAVVVVAAGNSNTDASQSSPANCSGVITVAATGKDGGKAYYSNYGNVVDLAAPGGSMNTGTANGILSTLNTGTQLAAADTYSYYQGTSMATPHVAGVAALMLAANPALTPDQVESALKASARSFPQTCNGCGAGLLDANAAVQAALGTQQPPPPPAPTDPYAVLKDTLVKQRDLWRAQNIVNYSYVLEQKTGTSTALRWKLTVKAGVVVAGINLANNRTLSSRDLKAQGKTIEQVFSSIEAAITNKYAVINASYEASLGYPTSAFLDKSTSTNRDDVSLKASGVTKL</sequence>
<evidence type="ECO:0000256" key="11">
    <source>
        <dbReference type="RuleBase" id="RU003355"/>
    </source>
</evidence>
<keyword evidence="6 10" id="KW-0378">Hydrolase</keyword>
<name>A0A975II26_9GAMM</name>
<dbReference type="InterPro" id="IPR000209">
    <property type="entry name" value="Peptidase_S8/S53_dom"/>
</dbReference>
<evidence type="ECO:0000256" key="7">
    <source>
        <dbReference type="ARBA" id="ARBA00022825"/>
    </source>
</evidence>
<keyword evidence="7 10" id="KW-0720">Serine protease</keyword>
<feature type="domain" description="Peptidase S8/S53" evidence="13">
    <location>
        <begin position="164"/>
        <end position="458"/>
    </location>
</feature>
<dbReference type="SUPFAM" id="SSF52743">
    <property type="entry name" value="Subtilisin-like"/>
    <property type="match status" value="1"/>
</dbReference>
<dbReference type="PRINTS" id="PR00723">
    <property type="entry name" value="SUBTILISIN"/>
</dbReference>
<comment type="subcellular location">
    <subcellularLocation>
        <location evidence="1">Secreted</location>
    </subcellularLocation>
</comment>
<comment type="similarity">
    <text evidence="2 10 11">Belongs to the peptidase S8 family.</text>
</comment>
<evidence type="ECO:0000256" key="5">
    <source>
        <dbReference type="ARBA" id="ARBA00022729"/>
    </source>
</evidence>
<dbReference type="PANTHER" id="PTHR43806:SF11">
    <property type="entry name" value="CEREVISIN-RELATED"/>
    <property type="match status" value="1"/>
</dbReference>
<evidence type="ECO:0000256" key="3">
    <source>
        <dbReference type="ARBA" id="ARBA00022525"/>
    </source>
</evidence>
<evidence type="ECO:0000256" key="8">
    <source>
        <dbReference type="ARBA" id="ARBA00023145"/>
    </source>
</evidence>
<dbReference type="GO" id="GO:0004252">
    <property type="term" value="F:serine-type endopeptidase activity"/>
    <property type="evidence" value="ECO:0007669"/>
    <property type="project" value="UniProtKB-UniRule"/>
</dbReference>
<keyword evidence="4 10" id="KW-0645">Protease</keyword>
<gene>
    <name evidence="14" type="ORF">J9260_05265</name>
</gene>
<evidence type="ECO:0000256" key="6">
    <source>
        <dbReference type="ARBA" id="ARBA00022801"/>
    </source>
</evidence>
<evidence type="ECO:0000256" key="4">
    <source>
        <dbReference type="ARBA" id="ARBA00022670"/>
    </source>
</evidence>
<feature type="active site" description="Charge relay system" evidence="9 10">
    <location>
        <position position="232"/>
    </location>
</feature>
<dbReference type="InterPro" id="IPR023827">
    <property type="entry name" value="Peptidase_S8_Asp-AS"/>
</dbReference>
<dbReference type="Gene3D" id="3.40.50.200">
    <property type="entry name" value="Peptidase S8/S53 domain"/>
    <property type="match status" value="1"/>
</dbReference>
<dbReference type="Pfam" id="PF00082">
    <property type="entry name" value="Peptidase_S8"/>
    <property type="match status" value="1"/>
</dbReference>
<dbReference type="PROSITE" id="PS00137">
    <property type="entry name" value="SUBTILASE_HIS"/>
    <property type="match status" value="1"/>
</dbReference>
<feature type="active site" description="Charge relay system" evidence="9 10">
    <location>
        <position position="173"/>
    </location>
</feature>
<evidence type="ECO:0000313" key="15">
    <source>
        <dbReference type="Proteomes" id="UP000672009"/>
    </source>
</evidence>
<dbReference type="PANTHER" id="PTHR43806">
    <property type="entry name" value="PEPTIDASE S8"/>
    <property type="match status" value="1"/>
</dbReference>